<organism evidence="2 3">
    <name type="scientific">Clostridium symbiosum</name>
    <name type="common">Bacteroides symbiosus</name>
    <dbReference type="NCBI Taxonomy" id="1512"/>
    <lineage>
        <taxon>Bacteria</taxon>
        <taxon>Bacillati</taxon>
        <taxon>Bacillota</taxon>
        <taxon>Clostridia</taxon>
        <taxon>Lachnospirales</taxon>
        <taxon>Lachnospiraceae</taxon>
        <taxon>Otoolea</taxon>
    </lineage>
</organism>
<comment type="caution">
    <text evidence="2">The sequence shown here is derived from an EMBL/GenBank/DDBJ whole genome shotgun (WGS) entry which is preliminary data.</text>
</comment>
<gene>
    <name evidence="1" type="ORF">K5I21_04985</name>
    <name evidence="2" type="ORF">K5I21_25465</name>
</gene>
<evidence type="ECO:0000313" key="3">
    <source>
        <dbReference type="Proteomes" id="UP001203136"/>
    </source>
</evidence>
<name>A0AAW5FB50_CLOSY</name>
<protein>
    <submittedName>
        <fullName evidence="2">Bacteriophage Gp15 family protein</fullName>
    </submittedName>
</protein>
<proteinExistence type="predicted"/>
<evidence type="ECO:0000313" key="1">
    <source>
        <dbReference type="EMBL" id="MCK0085233.1"/>
    </source>
</evidence>
<dbReference type="Pfam" id="PF06854">
    <property type="entry name" value="Phage_Gp15"/>
    <property type="match status" value="1"/>
</dbReference>
<dbReference type="EMBL" id="JAINVB010000001">
    <property type="protein sequence ID" value="MCK0085233.1"/>
    <property type="molecule type" value="Genomic_DNA"/>
</dbReference>
<dbReference type="AlphaFoldDB" id="A0AAW5FB50"/>
<dbReference type="RefSeq" id="WP_024739764.1">
    <property type="nucleotide sequence ID" value="NZ_JAINVB010000001.1"/>
</dbReference>
<sequence length="186" mass="22022">MIGRLPTTLEVAGEERKIRTDFRDMLVIMQAFADPELQPAEKYDVMLMILYEDLDSIPMEATEEAIKQGLWFLDCGQQEDDKRPPVKVMDWEQDESLVFPAVNKVAGREVRAVEYMHWWTFMGYFMEIDDGTFSMVLGIRQKRAKGKKLEKWEQEFYRNNKALCDLKKKYTAEEQEEIDYWNKLLG</sequence>
<dbReference type="EMBL" id="JAINVB010000002">
    <property type="protein sequence ID" value="MCK0089159.1"/>
    <property type="molecule type" value="Genomic_DNA"/>
</dbReference>
<reference evidence="2" key="1">
    <citation type="journal article" date="2022" name="Cell Host Microbe">
        <title>Colonization of the live biotherapeutic product VE303 and modulation of the microbiota and metabolites in healthy volunteers.</title>
        <authorList>
            <person name="Dsouza M."/>
            <person name="Menon R."/>
            <person name="Crossette E."/>
            <person name="Bhattarai S.K."/>
            <person name="Schneider J."/>
            <person name="Kim Y.G."/>
            <person name="Reddy S."/>
            <person name="Caballero S."/>
            <person name="Felix C."/>
            <person name="Cornacchione L."/>
            <person name="Hendrickson J."/>
            <person name="Watson A.R."/>
            <person name="Minot S.S."/>
            <person name="Greenfield N."/>
            <person name="Schopf L."/>
            <person name="Szabady R."/>
            <person name="Patarroyo J."/>
            <person name="Smith W."/>
            <person name="Harrison P."/>
            <person name="Kuijper E.J."/>
            <person name="Kelly C.P."/>
            <person name="Olle B."/>
            <person name="Bobilev D."/>
            <person name="Silber J.L."/>
            <person name="Bucci V."/>
            <person name="Roberts B."/>
            <person name="Faith J."/>
            <person name="Norman J.M."/>
        </authorList>
    </citation>
    <scope>NUCLEOTIDE SEQUENCE</scope>
    <source>
        <strain evidence="2">VE303-04</strain>
    </source>
</reference>
<evidence type="ECO:0000313" key="2">
    <source>
        <dbReference type="EMBL" id="MCK0089159.1"/>
    </source>
</evidence>
<dbReference type="InterPro" id="IPR009660">
    <property type="entry name" value="Phage_A500_Gp15"/>
</dbReference>
<dbReference type="Proteomes" id="UP001203136">
    <property type="component" value="Unassembled WGS sequence"/>
</dbReference>
<accession>A0AAW5FB50</accession>